<dbReference type="InterPro" id="IPR001466">
    <property type="entry name" value="Beta-lactam-related"/>
</dbReference>
<comment type="caution">
    <text evidence="5">The sequence shown here is derived from an EMBL/GenBank/DDBJ whole genome shotgun (WGS) entry which is preliminary data.</text>
</comment>
<dbReference type="InterPro" id="IPR050491">
    <property type="entry name" value="AmpC-like"/>
</dbReference>
<dbReference type="Proteomes" id="UP000521017">
    <property type="component" value="Unassembled WGS sequence"/>
</dbReference>
<dbReference type="PANTHER" id="PTHR46825:SF15">
    <property type="entry name" value="BETA-LACTAMASE-RELATED DOMAIN-CONTAINING PROTEIN"/>
    <property type="match status" value="1"/>
</dbReference>
<organism evidence="5 6">
    <name type="scientific">Pedobacter cryoconitis</name>
    <dbReference type="NCBI Taxonomy" id="188932"/>
    <lineage>
        <taxon>Bacteria</taxon>
        <taxon>Pseudomonadati</taxon>
        <taxon>Bacteroidota</taxon>
        <taxon>Sphingobacteriia</taxon>
        <taxon>Sphingobacteriales</taxon>
        <taxon>Sphingobacteriaceae</taxon>
        <taxon>Pedobacter</taxon>
    </lineage>
</organism>
<evidence type="ECO:0000313" key="5">
    <source>
        <dbReference type="EMBL" id="MBB6502952.1"/>
    </source>
</evidence>
<feature type="domain" description="Peptidase S12 Pab87-related C-terminal" evidence="4">
    <location>
        <begin position="410"/>
        <end position="500"/>
    </location>
</feature>
<dbReference type="SUPFAM" id="SSF56601">
    <property type="entry name" value="beta-lactamase/transpeptidase-like"/>
    <property type="match status" value="1"/>
</dbReference>
<evidence type="ECO:0000256" key="1">
    <source>
        <dbReference type="SAM" id="MobiDB-lite"/>
    </source>
</evidence>
<protein>
    <submittedName>
        <fullName evidence="5">CubicO group peptidase (Beta-lactamase class C family)</fullName>
    </submittedName>
</protein>
<dbReference type="EMBL" id="JACHCC010000017">
    <property type="protein sequence ID" value="MBB6502952.1"/>
    <property type="molecule type" value="Genomic_DNA"/>
</dbReference>
<gene>
    <name evidence="5" type="ORF">HDF25_005137</name>
</gene>
<evidence type="ECO:0000256" key="2">
    <source>
        <dbReference type="SAM" id="SignalP"/>
    </source>
</evidence>
<dbReference type="Gene3D" id="3.40.710.10">
    <property type="entry name" value="DD-peptidase/beta-lactamase superfamily"/>
    <property type="match status" value="1"/>
</dbReference>
<feature type="chain" id="PRO_5030816322" evidence="2">
    <location>
        <begin position="20"/>
        <end position="520"/>
    </location>
</feature>
<accession>A0A7X0MKW1</accession>
<dbReference type="InterPro" id="IPR021860">
    <property type="entry name" value="Peptidase_S12_Pab87-rel_C"/>
</dbReference>
<proteinExistence type="predicted"/>
<sequence>MKLRIIAALLCTVCLQVNAQKSTPQEDARFAGLDTTFQRVLKTWNVAGFAVAVVQKNKVIYAKGFGYRDLEAKLPVTTNTMFAIGSCSKSFTTTLIGKLQDDKKLNIDEPVNKYLPALKFYNDAMNNGITLHDMMSHRTGLARFDMSWYFFNTPSLDSMVKRVQFMEPNAGLREKWQYNNFMFAAQGAVIEKLSGKSWGDNVKERLFIPLEMNRSNVTIPELRKGGDISVGYTLRGDNSIKKMDYYHIEGMSPAGAINSTVNDMAKWLITWINNGKYNGKQVIPADFRDQAISSQAIVDGSLPEKKSPDTYFSTYGFGWFMDSYKGHYRVEHGGNIDGFSASASFFPADSVGIIVLTNQNGSKVPGIVRDIITDKVLKLKYQDWISTVKNAQDKADQARDKQHEEKEKTAKHNPPTHALADYAGNYTHPAYGTLKVYTKNDSLFAQTVTHLLWLRPANYDTFEVFDKDPVEGIDTAKSYGINLQFHMDVTGTIDGIETQLEGAVKPFIFRKEDKQVTTAK</sequence>
<reference evidence="5 6" key="1">
    <citation type="submission" date="2020-08" db="EMBL/GenBank/DDBJ databases">
        <title>Genomic Encyclopedia of Type Strains, Phase IV (KMG-V): Genome sequencing to study the core and pangenomes of soil and plant-associated prokaryotes.</title>
        <authorList>
            <person name="Whitman W."/>
        </authorList>
    </citation>
    <scope>NUCLEOTIDE SEQUENCE [LARGE SCALE GENOMIC DNA]</scope>
    <source>
        <strain evidence="5 6">M2T3</strain>
    </source>
</reference>
<dbReference type="Pfam" id="PF00144">
    <property type="entry name" value="Beta-lactamase"/>
    <property type="match status" value="1"/>
</dbReference>
<dbReference type="Pfam" id="PF11954">
    <property type="entry name" value="DUF3471"/>
    <property type="match status" value="1"/>
</dbReference>
<evidence type="ECO:0000259" key="3">
    <source>
        <dbReference type="Pfam" id="PF00144"/>
    </source>
</evidence>
<name>A0A7X0MKW1_9SPHI</name>
<dbReference type="PANTHER" id="PTHR46825">
    <property type="entry name" value="D-ALANYL-D-ALANINE-CARBOXYPEPTIDASE/ENDOPEPTIDASE AMPH"/>
    <property type="match status" value="1"/>
</dbReference>
<feature type="domain" description="Beta-lactamase-related" evidence="3">
    <location>
        <begin position="34"/>
        <end position="369"/>
    </location>
</feature>
<keyword evidence="2" id="KW-0732">Signal</keyword>
<evidence type="ECO:0000313" key="6">
    <source>
        <dbReference type="Proteomes" id="UP000521017"/>
    </source>
</evidence>
<dbReference type="AlphaFoldDB" id="A0A7X0MKW1"/>
<feature type="signal peptide" evidence="2">
    <location>
        <begin position="1"/>
        <end position="19"/>
    </location>
</feature>
<dbReference type="InterPro" id="IPR012338">
    <property type="entry name" value="Beta-lactam/transpept-like"/>
</dbReference>
<feature type="compositionally biased region" description="Basic and acidic residues" evidence="1">
    <location>
        <begin position="392"/>
        <end position="410"/>
    </location>
</feature>
<dbReference type="RefSeq" id="WP_184629191.1">
    <property type="nucleotide sequence ID" value="NZ_JACHCC010000017.1"/>
</dbReference>
<feature type="region of interest" description="Disordered" evidence="1">
    <location>
        <begin position="392"/>
        <end position="417"/>
    </location>
</feature>
<dbReference type="Gene3D" id="2.40.128.600">
    <property type="match status" value="1"/>
</dbReference>
<evidence type="ECO:0000259" key="4">
    <source>
        <dbReference type="Pfam" id="PF11954"/>
    </source>
</evidence>